<dbReference type="EMBL" id="MN738812">
    <property type="protein sequence ID" value="QHS84751.1"/>
    <property type="molecule type" value="Genomic_DNA"/>
</dbReference>
<protein>
    <submittedName>
        <fullName evidence="1">Uncharacterized protein</fullName>
    </submittedName>
</protein>
<name>A0A6C0AZQ7_9ZZZZ</name>
<accession>A0A6C0AZQ7</accession>
<reference evidence="1" key="1">
    <citation type="journal article" date="2020" name="Nature">
        <title>Giant virus diversity and host interactions through global metagenomics.</title>
        <authorList>
            <person name="Schulz F."/>
            <person name="Roux S."/>
            <person name="Paez-Espino D."/>
            <person name="Jungbluth S."/>
            <person name="Walsh D.A."/>
            <person name="Denef V.J."/>
            <person name="McMahon K.D."/>
            <person name="Konstantinidis K.T."/>
            <person name="Eloe-Fadrosh E.A."/>
            <person name="Kyrpides N.C."/>
            <person name="Woyke T."/>
        </authorList>
    </citation>
    <scope>NUCLEOTIDE SEQUENCE</scope>
    <source>
        <strain evidence="1">GVMAG-S-ERX556022-25</strain>
    </source>
</reference>
<dbReference type="AlphaFoldDB" id="A0A6C0AZQ7"/>
<organism evidence="1">
    <name type="scientific">viral metagenome</name>
    <dbReference type="NCBI Taxonomy" id="1070528"/>
    <lineage>
        <taxon>unclassified sequences</taxon>
        <taxon>metagenomes</taxon>
        <taxon>organismal metagenomes</taxon>
    </lineage>
</organism>
<sequence>MQIKECYVSHNGISCFTNINTLVDIKNINLKSIINNNKNNFLFYITLRVSEFVINDFIKNKIYLFDNKFKDTIFESISFS</sequence>
<proteinExistence type="predicted"/>
<evidence type="ECO:0000313" key="1">
    <source>
        <dbReference type="EMBL" id="QHS84751.1"/>
    </source>
</evidence>